<dbReference type="AlphaFoldDB" id="A0A7K1GC55"/>
<keyword evidence="3" id="KW-1185">Reference proteome</keyword>
<dbReference type="InterPro" id="IPR025665">
    <property type="entry name" value="Beta-barrel_OMP_2"/>
</dbReference>
<proteinExistence type="predicted"/>
<feature type="domain" description="Outer membrane protein beta-barrel" evidence="1">
    <location>
        <begin position="18"/>
        <end position="209"/>
    </location>
</feature>
<evidence type="ECO:0000259" key="1">
    <source>
        <dbReference type="Pfam" id="PF13568"/>
    </source>
</evidence>
<comment type="caution">
    <text evidence="2">The sequence shown here is derived from an EMBL/GenBank/DDBJ whole genome shotgun (WGS) entry which is preliminary data.</text>
</comment>
<accession>A0A7K1GC55</accession>
<protein>
    <submittedName>
        <fullName evidence="2">Outer membrane beta-barrel protein</fullName>
    </submittedName>
</protein>
<evidence type="ECO:0000313" key="3">
    <source>
        <dbReference type="Proteomes" id="UP000447545"/>
    </source>
</evidence>
<dbReference type="EMBL" id="WJYA01000005">
    <property type="protein sequence ID" value="MTE26886.1"/>
    <property type="molecule type" value="Genomic_DNA"/>
</dbReference>
<sequence length="233" mass="26856">MKHTILFLTVLMSCFGMSQNNENTTDKSELYKNYREDQFYVSITYNLLNIKPNGVNQNGFSSGFHLGFIRDMPVNERRNVAIGLGLGLSSNSYNQNVSILETNNDISYNIIDESEVNVSKNKFTTYLVEVPFEFRWRTSTATDYSFWRIYSGFKVGYLFYNSTKFKSDNGDEKLTNVEDFNKLQYGLTLSVGYGTWNFHVYYGLNSIFDNSANLNGQSIDMKSLKIGLMFYIL</sequence>
<dbReference type="Pfam" id="PF13568">
    <property type="entry name" value="OMP_b-brl_2"/>
    <property type="match status" value="1"/>
</dbReference>
<organism evidence="2 3">
    <name type="scientific">Winogradskyella ouciana</name>
    <dbReference type="NCBI Taxonomy" id="2608631"/>
    <lineage>
        <taxon>Bacteria</taxon>
        <taxon>Pseudomonadati</taxon>
        <taxon>Bacteroidota</taxon>
        <taxon>Flavobacteriia</taxon>
        <taxon>Flavobacteriales</taxon>
        <taxon>Flavobacteriaceae</taxon>
        <taxon>Winogradskyella</taxon>
    </lineage>
</organism>
<reference evidence="2 3" key="1">
    <citation type="submission" date="2019-11" db="EMBL/GenBank/DDBJ databases">
        <title>Winogradskyella ouciana sp. nov., isolated from the hadal seawater of the Mariana Trench.</title>
        <authorList>
            <person name="Liu R."/>
        </authorList>
    </citation>
    <scope>NUCLEOTIDE SEQUENCE [LARGE SCALE GENOMIC DNA]</scope>
    <source>
        <strain evidence="2 3">ZXX205</strain>
    </source>
</reference>
<name>A0A7K1GC55_9FLAO</name>
<dbReference type="Proteomes" id="UP000447545">
    <property type="component" value="Unassembled WGS sequence"/>
</dbReference>
<dbReference type="RefSeq" id="WP_155088776.1">
    <property type="nucleotide sequence ID" value="NZ_WJYA01000005.1"/>
</dbReference>
<evidence type="ECO:0000313" key="2">
    <source>
        <dbReference type="EMBL" id="MTE26886.1"/>
    </source>
</evidence>
<gene>
    <name evidence="2" type="ORF">F1003_08085</name>
</gene>